<feature type="non-terminal residue" evidence="1">
    <location>
        <position position="1"/>
    </location>
</feature>
<dbReference type="EMBL" id="BARV01043562">
    <property type="protein sequence ID" value="GAI64319.1"/>
    <property type="molecule type" value="Genomic_DNA"/>
</dbReference>
<organism evidence="1">
    <name type="scientific">marine sediment metagenome</name>
    <dbReference type="NCBI Taxonomy" id="412755"/>
    <lineage>
        <taxon>unclassified sequences</taxon>
        <taxon>metagenomes</taxon>
        <taxon>ecological metagenomes</taxon>
    </lineage>
</organism>
<proteinExistence type="predicted"/>
<comment type="caution">
    <text evidence="1">The sequence shown here is derived from an EMBL/GenBank/DDBJ whole genome shotgun (WGS) entry which is preliminary data.</text>
</comment>
<gene>
    <name evidence="1" type="ORF">S06H3_64970</name>
</gene>
<dbReference type="AlphaFoldDB" id="X1S948"/>
<sequence>YKPDLWVLEIYAETFYKGKTYVSRGGGYSSYWECEEWGDCINGTQERLCVDEMGLLFNRTETKMCFLEFIPLDHKNNEFENILNANQESSSSANSFTGAVIEGASNFV</sequence>
<protein>
    <submittedName>
        <fullName evidence="1">Uncharacterized protein</fullName>
    </submittedName>
</protein>
<evidence type="ECO:0000313" key="1">
    <source>
        <dbReference type="EMBL" id="GAI64319.1"/>
    </source>
</evidence>
<reference evidence="1" key="1">
    <citation type="journal article" date="2014" name="Front. Microbiol.">
        <title>High frequency of phylogenetically diverse reductive dehalogenase-homologous genes in deep subseafloor sedimentary metagenomes.</title>
        <authorList>
            <person name="Kawai M."/>
            <person name="Futagami T."/>
            <person name="Toyoda A."/>
            <person name="Takaki Y."/>
            <person name="Nishi S."/>
            <person name="Hori S."/>
            <person name="Arai W."/>
            <person name="Tsubouchi T."/>
            <person name="Morono Y."/>
            <person name="Uchiyama I."/>
            <person name="Ito T."/>
            <person name="Fujiyama A."/>
            <person name="Inagaki F."/>
            <person name="Takami H."/>
        </authorList>
    </citation>
    <scope>NUCLEOTIDE SEQUENCE</scope>
    <source>
        <strain evidence="1">Expedition CK06-06</strain>
    </source>
</reference>
<name>X1S948_9ZZZZ</name>
<accession>X1S948</accession>
<feature type="non-terminal residue" evidence="1">
    <location>
        <position position="108"/>
    </location>
</feature>